<keyword evidence="3" id="KW-0762">Sugar transport</keyword>
<comment type="caution">
    <text evidence="3">The sequence shown here is derived from an EMBL/GenBank/DDBJ whole genome shotgun (WGS) entry which is preliminary data.</text>
</comment>
<feature type="chain" id="PRO_5046659351" evidence="2">
    <location>
        <begin position="22"/>
        <end position="434"/>
    </location>
</feature>
<feature type="signal peptide" evidence="2">
    <location>
        <begin position="1"/>
        <end position="21"/>
    </location>
</feature>
<organism evidence="3 4">
    <name type="scientific">Subtercola frigoramans</name>
    <dbReference type="NCBI Taxonomy" id="120298"/>
    <lineage>
        <taxon>Bacteria</taxon>
        <taxon>Bacillati</taxon>
        <taxon>Actinomycetota</taxon>
        <taxon>Actinomycetes</taxon>
        <taxon>Micrococcales</taxon>
        <taxon>Microbacteriaceae</taxon>
        <taxon>Subtercola</taxon>
    </lineage>
</organism>
<keyword evidence="3" id="KW-0813">Transport</keyword>
<sequence>MTITRHRVKRAVFLGAVPAVVATLLLSGCGRTDSVGAATATPVDDSPATGTIEFWAGAPDGDSLPAFLAPFEAANPDVKVNVTVAPSNGFDTKLTTAISSGTVPDMVFLYSQTQSSMLATDAFAPVPTGLVDPASFFKTSYDGTLVDGTAYAVPWYSYANVWYYRKDLVEAAGVPLPKTWADMETFAASMQKTGVANPIGLSVAWDGYSAQSLSEFAKANGGSFISDDNKEWTINSKENVEALDYWAGLIKKGYASADGPQFLDTTPWFSSGQTVLLNNGPWFPGWLDDANGAGWSATHVGSIVAPAGVDGSVGSIGGGSLAVLKDGKNQAAAWKLVQWMSQPDVQAKWYDTFGNLPAVQSAWDSSTAISTDPLLTAVKASIPTAVSVPQVPTWSEVGTVIGTQMERVARGEATAQEALDEAQSQAASIGTGVK</sequence>
<dbReference type="SUPFAM" id="SSF53850">
    <property type="entry name" value="Periplasmic binding protein-like II"/>
    <property type="match status" value="1"/>
</dbReference>
<evidence type="ECO:0000313" key="3">
    <source>
        <dbReference type="EMBL" id="MBM7471116.1"/>
    </source>
</evidence>
<dbReference type="InterPro" id="IPR006059">
    <property type="entry name" value="SBP"/>
</dbReference>
<dbReference type="Gene3D" id="3.40.190.10">
    <property type="entry name" value="Periplasmic binding protein-like II"/>
    <property type="match status" value="2"/>
</dbReference>
<dbReference type="CDD" id="cd13585">
    <property type="entry name" value="PBP2_TMBP_like"/>
    <property type="match status" value="1"/>
</dbReference>
<accession>A0ABS2L216</accession>
<dbReference type="PANTHER" id="PTHR43649:SF12">
    <property type="entry name" value="DIACETYLCHITOBIOSE BINDING PROTEIN DASA"/>
    <property type="match status" value="1"/>
</dbReference>
<keyword evidence="4" id="KW-1185">Reference proteome</keyword>
<proteinExistence type="predicted"/>
<evidence type="ECO:0000256" key="2">
    <source>
        <dbReference type="SAM" id="SignalP"/>
    </source>
</evidence>
<feature type="region of interest" description="Disordered" evidence="1">
    <location>
        <begin position="412"/>
        <end position="434"/>
    </location>
</feature>
<dbReference type="RefSeq" id="WP_205106886.1">
    <property type="nucleotide sequence ID" value="NZ_BAAAHT010000017.1"/>
</dbReference>
<gene>
    <name evidence="3" type="ORF">JOE66_000750</name>
</gene>
<dbReference type="PANTHER" id="PTHR43649">
    <property type="entry name" value="ARABINOSE-BINDING PROTEIN-RELATED"/>
    <property type="match status" value="1"/>
</dbReference>
<dbReference type="PROSITE" id="PS51257">
    <property type="entry name" value="PROKAR_LIPOPROTEIN"/>
    <property type="match status" value="1"/>
</dbReference>
<dbReference type="Pfam" id="PF01547">
    <property type="entry name" value="SBP_bac_1"/>
    <property type="match status" value="1"/>
</dbReference>
<evidence type="ECO:0000313" key="4">
    <source>
        <dbReference type="Proteomes" id="UP000776164"/>
    </source>
</evidence>
<dbReference type="EMBL" id="JAFBBU010000001">
    <property type="protein sequence ID" value="MBM7471116.1"/>
    <property type="molecule type" value="Genomic_DNA"/>
</dbReference>
<protein>
    <submittedName>
        <fullName evidence="3">Multiple sugar transport system substrate-binding protein</fullName>
    </submittedName>
</protein>
<evidence type="ECO:0000256" key="1">
    <source>
        <dbReference type="SAM" id="MobiDB-lite"/>
    </source>
</evidence>
<keyword evidence="2" id="KW-0732">Signal</keyword>
<reference evidence="3 4" key="1">
    <citation type="submission" date="2021-01" db="EMBL/GenBank/DDBJ databases">
        <title>Sequencing the genomes of 1000 actinobacteria strains.</title>
        <authorList>
            <person name="Klenk H.-P."/>
        </authorList>
    </citation>
    <scope>NUCLEOTIDE SEQUENCE [LARGE SCALE GENOMIC DNA]</scope>
    <source>
        <strain evidence="3 4">DSM 13057</strain>
    </source>
</reference>
<name>A0ABS2L216_9MICO</name>
<dbReference type="InterPro" id="IPR050490">
    <property type="entry name" value="Bact_solute-bd_prot1"/>
</dbReference>
<dbReference type="Proteomes" id="UP000776164">
    <property type="component" value="Unassembled WGS sequence"/>
</dbReference>